<proteinExistence type="predicted"/>
<evidence type="ECO:0000313" key="1">
    <source>
        <dbReference type="EMBL" id="KAI4332472.1"/>
    </source>
</evidence>
<evidence type="ECO:0000313" key="2">
    <source>
        <dbReference type="Proteomes" id="UP000828941"/>
    </source>
</evidence>
<sequence length="414" mass="48240">MNHTNLVIDVEAIMAEPQSPRPECCIYRVPYHMRKLNLEAYTPNVVSIGPLHHCDKSLQNMERCKRVYFKQFVARTKIKLEALIGSMEKAEPKLRLSYSENFEMNKEELVRVTLVDACFIVELFWKFYHDEWTDYDRDTVLKPWLSTNMRLDLLLLENQVPFFLLETVYKLTSDPPQGHIPSFLELSIKYFEYYNTQDLKPDFTISHFTDLLRTFNLQPSNTLQKVSHRKIARIQTATELLEAGVTFQVNHTSKCKLGLHFSRGCLRIPEIEIVDTTEVLYLNMVALEQCHYPYSSYITDYISVMYFLINTKNDVDILVQNKIVVNWLGDNDAVAKLFNSLLKNVTIVSSNPFYLDLHKDLDAFCENRWRKRKATLKRDYCNTAWRTLATCAAIVIVFLTLVQTVTSVLQVVTG</sequence>
<dbReference type="Proteomes" id="UP000828941">
    <property type="component" value="Chromosome 7"/>
</dbReference>
<comment type="caution">
    <text evidence="1">The sequence shown here is derived from an EMBL/GenBank/DDBJ whole genome shotgun (WGS) entry which is preliminary data.</text>
</comment>
<dbReference type="EMBL" id="CM039432">
    <property type="protein sequence ID" value="KAI4332472.1"/>
    <property type="molecule type" value="Genomic_DNA"/>
</dbReference>
<organism evidence="1 2">
    <name type="scientific">Bauhinia variegata</name>
    <name type="common">Purple orchid tree</name>
    <name type="synonym">Phanera variegata</name>
    <dbReference type="NCBI Taxonomy" id="167791"/>
    <lineage>
        <taxon>Eukaryota</taxon>
        <taxon>Viridiplantae</taxon>
        <taxon>Streptophyta</taxon>
        <taxon>Embryophyta</taxon>
        <taxon>Tracheophyta</taxon>
        <taxon>Spermatophyta</taxon>
        <taxon>Magnoliopsida</taxon>
        <taxon>eudicotyledons</taxon>
        <taxon>Gunneridae</taxon>
        <taxon>Pentapetalae</taxon>
        <taxon>rosids</taxon>
        <taxon>fabids</taxon>
        <taxon>Fabales</taxon>
        <taxon>Fabaceae</taxon>
        <taxon>Cercidoideae</taxon>
        <taxon>Cercideae</taxon>
        <taxon>Bauhiniinae</taxon>
        <taxon>Bauhinia</taxon>
    </lineage>
</organism>
<accession>A0ACB9N7K4</accession>
<keyword evidence="2" id="KW-1185">Reference proteome</keyword>
<gene>
    <name evidence="1" type="ORF">L6164_017377</name>
</gene>
<reference evidence="1 2" key="1">
    <citation type="journal article" date="2022" name="DNA Res.">
        <title>Chromosomal-level genome assembly of the orchid tree Bauhinia variegata (Leguminosae; Cercidoideae) supports the allotetraploid origin hypothesis of Bauhinia.</title>
        <authorList>
            <person name="Zhong Y."/>
            <person name="Chen Y."/>
            <person name="Zheng D."/>
            <person name="Pang J."/>
            <person name="Liu Y."/>
            <person name="Luo S."/>
            <person name="Meng S."/>
            <person name="Qian L."/>
            <person name="Wei D."/>
            <person name="Dai S."/>
            <person name="Zhou R."/>
        </authorList>
    </citation>
    <scope>NUCLEOTIDE SEQUENCE [LARGE SCALE GENOMIC DNA]</scope>
    <source>
        <strain evidence="1">BV-YZ2020</strain>
    </source>
</reference>
<name>A0ACB9N7K4_BAUVA</name>
<protein>
    <submittedName>
        <fullName evidence="1">Uncharacterized protein</fullName>
    </submittedName>
</protein>